<sequence length="82" mass="8756">MRKATSLLAFFVLSLSFVSITAEGSSPQTEDIVRDSTFAKHLAYWSWHGNGTFLAVVATLIIALAVLGALWMIAGWLTGAVG</sequence>
<name>D3T9U4_ACIB4</name>
<organism evidence="2 3">
    <name type="scientific">Aciduliprofundum boonei (strain DSM 19572 / T469)</name>
    <dbReference type="NCBI Taxonomy" id="439481"/>
    <lineage>
        <taxon>Archaea</taxon>
        <taxon>Methanobacteriati</taxon>
        <taxon>Thermoplasmatota</taxon>
        <taxon>DHVE2 group</taxon>
        <taxon>Candidatus Aciduliprofundum</taxon>
    </lineage>
</organism>
<feature type="transmembrane region" description="Helical" evidence="1">
    <location>
        <begin position="53"/>
        <end position="77"/>
    </location>
</feature>
<evidence type="ECO:0000313" key="2">
    <source>
        <dbReference type="EMBL" id="ADD08873.1"/>
    </source>
</evidence>
<keyword evidence="1" id="KW-0812">Transmembrane</keyword>
<dbReference type="RefSeq" id="WP_012997319.1">
    <property type="nucleotide sequence ID" value="NC_013926.1"/>
</dbReference>
<gene>
    <name evidence="2" type="ordered locus">Aboo_1064</name>
</gene>
<dbReference type="GeneID" id="8828021"/>
<dbReference type="KEGG" id="abi:Aboo_1064"/>
<keyword evidence="1" id="KW-1133">Transmembrane helix</keyword>
<dbReference type="Proteomes" id="UP000001400">
    <property type="component" value="Chromosome"/>
</dbReference>
<proteinExistence type="predicted"/>
<keyword evidence="3" id="KW-1185">Reference proteome</keyword>
<dbReference type="EMBL" id="CP001941">
    <property type="protein sequence ID" value="ADD08873.1"/>
    <property type="molecule type" value="Genomic_DNA"/>
</dbReference>
<evidence type="ECO:0000256" key="1">
    <source>
        <dbReference type="SAM" id="Phobius"/>
    </source>
</evidence>
<protein>
    <submittedName>
        <fullName evidence="2">Uncharacterized protein</fullName>
    </submittedName>
</protein>
<dbReference type="HOGENOM" id="CLU_2550037_0_0_2"/>
<reference evidence="2" key="1">
    <citation type="submission" date="2010-02" db="EMBL/GenBank/DDBJ databases">
        <title>Complete sequence of Aciduliprofundum boonei T469.</title>
        <authorList>
            <consortium name="US DOE Joint Genome Institute"/>
            <person name="Lucas S."/>
            <person name="Copeland A."/>
            <person name="Lapidus A."/>
            <person name="Cheng J.-F."/>
            <person name="Bruce D."/>
            <person name="Goodwin L."/>
            <person name="Pitluck S."/>
            <person name="Saunders E."/>
            <person name="Detter J.C."/>
            <person name="Han C."/>
            <person name="Tapia R."/>
            <person name="Land M."/>
            <person name="Hauser L."/>
            <person name="Kyrpides N."/>
            <person name="Mikhailova N."/>
            <person name="Flores G."/>
            <person name="Reysenbach A.-L."/>
            <person name="Woyke T."/>
        </authorList>
    </citation>
    <scope>NUCLEOTIDE SEQUENCE</scope>
    <source>
        <strain evidence="2">T469</strain>
    </source>
</reference>
<evidence type="ECO:0000313" key="3">
    <source>
        <dbReference type="Proteomes" id="UP000001400"/>
    </source>
</evidence>
<keyword evidence="1" id="KW-0472">Membrane</keyword>
<accession>D3T9U4</accession>
<dbReference type="AlphaFoldDB" id="D3T9U4"/>